<comment type="caution">
    <text evidence="1">The sequence shown here is derived from an EMBL/GenBank/DDBJ whole genome shotgun (WGS) entry which is preliminary data.</text>
</comment>
<organism evidence="1 2">
    <name type="scientific">Stylosanthes scabra</name>
    <dbReference type="NCBI Taxonomy" id="79078"/>
    <lineage>
        <taxon>Eukaryota</taxon>
        <taxon>Viridiplantae</taxon>
        <taxon>Streptophyta</taxon>
        <taxon>Embryophyta</taxon>
        <taxon>Tracheophyta</taxon>
        <taxon>Spermatophyta</taxon>
        <taxon>Magnoliopsida</taxon>
        <taxon>eudicotyledons</taxon>
        <taxon>Gunneridae</taxon>
        <taxon>Pentapetalae</taxon>
        <taxon>rosids</taxon>
        <taxon>fabids</taxon>
        <taxon>Fabales</taxon>
        <taxon>Fabaceae</taxon>
        <taxon>Papilionoideae</taxon>
        <taxon>50 kb inversion clade</taxon>
        <taxon>dalbergioids sensu lato</taxon>
        <taxon>Dalbergieae</taxon>
        <taxon>Pterocarpus clade</taxon>
        <taxon>Stylosanthes</taxon>
    </lineage>
</organism>
<dbReference type="Proteomes" id="UP001341840">
    <property type="component" value="Unassembled WGS sequence"/>
</dbReference>
<protein>
    <recommendedName>
        <fullName evidence="3">Secreted protein</fullName>
    </recommendedName>
</protein>
<evidence type="ECO:0008006" key="3">
    <source>
        <dbReference type="Google" id="ProtNLM"/>
    </source>
</evidence>
<proteinExistence type="predicted"/>
<reference evidence="1 2" key="1">
    <citation type="journal article" date="2023" name="Plants (Basel)">
        <title>Bridging the Gap: Combining Genomics and Transcriptomics Approaches to Understand Stylosanthes scabra, an Orphan Legume from the Brazilian Caatinga.</title>
        <authorList>
            <person name="Ferreira-Neto J.R.C."/>
            <person name="da Silva M.D."/>
            <person name="Binneck E."/>
            <person name="de Melo N.F."/>
            <person name="da Silva R.H."/>
            <person name="de Melo A.L.T.M."/>
            <person name="Pandolfi V."/>
            <person name="Bustamante F.O."/>
            <person name="Brasileiro-Vidal A.C."/>
            <person name="Benko-Iseppon A.M."/>
        </authorList>
    </citation>
    <scope>NUCLEOTIDE SEQUENCE [LARGE SCALE GENOMIC DNA]</scope>
    <source>
        <tissue evidence="1">Leaves</tissue>
    </source>
</reference>
<name>A0ABU6Z642_9FABA</name>
<sequence>MHSVLHQPSLFVLIFRSSVDALVRHRPHRRLRLFVVSQTSTPSSPEAAGRAATRRQKLIVFLIRVALAATFQPSFGPSPAAVLRHRPYHRLRLTVTIPTSPDSSPETSPRAS</sequence>
<dbReference type="EMBL" id="JASCZI010271904">
    <property type="protein sequence ID" value="MED6217226.1"/>
    <property type="molecule type" value="Genomic_DNA"/>
</dbReference>
<evidence type="ECO:0000313" key="2">
    <source>
        <dbReference type="Proteomes" id="UP001341840"/>
    </source>
</evidence>
<accession>A0ABU6Z642</accession>
<keyword evidence="2" id="KW-1185">Reference proteome</keyword>
<evidence type="ECO:0000313" key="1">
    <source>
        <dbReference type="EMBL" id="MED6217226.1"/>
    </source>
</evidence>
<gene>
    <name evidence="1" type="ORF">PIB30_015786</name>
</gene>